<accession>A0ABX0FPD1</accession>
<keyword evidence="2" id="KW-0456">Lyase</keyword>
<evidence type="ECO:0000256" key="2">
    <source>
        <dbReference type="ARBA" id="ARBA00023239"/>
    </source>
</evidence>
<keyword evidence="6" id="KW-1185">Reference proteome</keyword>
<comment type="similarity">
    <text evidence="3">Belongs to the peptidase C56 family. HSP31-like subfamily.</text>
</comment>
<comment type="caution">
    <text evidence="5">The sequence shown here is derived from an EMBL/GenBank/DDBJ whole genome shotgun (WGS) entry which is preliminary data.</text>
</comment>
<proteinExistence type="inferred from homology"/>
<dbReference type="Pfam" id="PF01965">
    <property type="entry name" value="DJ-1_PfpI"/>
    <property type="match status" value="1"/>
</dbReference>
<gene>
    <name evidence="5" type="ORF">GW587_19065</name>
</gene>
<dbReference type="PANTHER" id="PTHR48094">
    <property type="entry name" value="PROTEIN/NUCLEIC ACID DEGLYCASE DJ-1-RELATED"/>
    <property type="match status" value="1"/>
</dbReference>
<reference evidence="6" key="2">
    <citation type="submission" date="2023-07" db="EMBL/GenBank/DDBJ databases">
        <title>Duganella aceri sp. nov., isolated from tree sap.</title>
        <authorList>
            <person name="Kim I.S."/>
        </authorList>
    </citation>
    <scope>NUCLEOTIDE SEQUENCE [LARGE SCALE GENOMIC DNA]</scope>
    <source>
        <strain evidence="6">SAP-35</strain>
    </source>
</reference>
<name>A0ABX0FPD1_9BURK</name>
<dbReference type="InterPro" id="IPR029062">
    <property type="entry name" value="Class_I_gatase-like"/>
</dbReference>
<dbReference type="Proteomes" id="UP000666369">
    <property type="component" value="Unassembled WGS sequence"/>
</dbReference>
<dbReference type="InterPro" id="IPR050325">
    <property type="entry name" value="Prot/Nucl_acid_deglycase"/>
</dbReference>
<dbReference type="PANTHER" id="PTHR48094:SF11">
    <property type="entry name" value="GLUTATHIONE-INDEPENDENT GLYOXALASE HSP31-RELATED"/>
    <property type="match status" value="1"/>
</dbReference>
<reference evidence="5 6" key="1">
    <citation type="submission" date="2020-01" db="EMBL/GenBank/DDBJ databases">
        <authorList>
            <person name="Lee S.D."/>
        </authorList>
    </citation>
    <scope>NUCLEOTIDE SEQUENCE [LARGE SCALE GENOMIC DNA]</scope>
    <source>
        <strain evidence="5 6">SAP-35</strain>
    </source>
</reference>
<sequence>MQILFIVTSAERGYWLPELTRPYWHLTERGHSVTLASPAGGAVRHDRLSNPHSEGSWEAGCLVSKGFLADPALAAALEQTTPLAGLDAAGYDAVHVVGGTGAAVDLYPNPEVARLLAAFWDAGKLVGAICHGAIALGNLATRLAGRSVTGFSLAEDLEAEKLYGKDFIPHYPQPVLEQAGMRFSHVEPWGVRAVVDGKLVTGQNQQSASEYSLALLHALQGANPVVNLTKE</sequence>
<evidence type="ECO:0000259" key="4">
    <source>
        <dbReference type="Pfam" id="PF01965"/>
    </source>
</evidence>
<keyword evidence="5" id="KW-0315">Glutamine amidotransferase</keyword>
<dbReference type="EMBL" id="JAADJT010000008">
    <property type="protein sequence ID" value="NGZ86348.1"/>
    <property type="molecule type" value="Genomic_DNA"/>
</dbReference>
<evidence type="ECO:0000256" key="1">
    <source>
        <dbReference type="ARBA" id="ARBA00023016"/>
    </source>
</evidence>
<organism evidence="5 6">
    <name type="scientific">Duganella aceris</name>
    <dbReference type="NCBI Taxonomy" id="2703883"/>
    <lineage>
        <taxon>Bacteria</taxon>
        <taxon>Pseudomonadati</taxon>
        <taxon>Pseudomonadota</taxon>
        <taxon>Betaproteobacteria</taxon>
        <taxon>Burkholderiales</taxon>
        <taxon>Oxalobacteraceae</taxon>
        <taxon>Telluria group</taxon>
        <taxon>Duganella</taxon>
    </lineage>
</organism>
<evidence type="ECO:0000313" key="5">
    <source>
        <dbReference type="EMBL" id="NGZ86348.1"/>
    </source>
</evidence>
<feature type="domain" description="DJ-1/PfpI" evidence="4">
    <location>
        <begin position="13"/>
        <end position="217"/>
    </location>
</feature>
<dbReference type="CDD" id="cd03141">
    <property type="entry name" value="GATase1_Hsp31_like"/>
    <property type="match status" value="1"/>
</dbReference>
<dbReference type="SUPFAM" id="SSF52317">
    <property type="entry name" value="Class I glutamine amidotransferase-like"/>
    <property type="match status" value="1"/>
</dbReference>
<protein>
    <submittedName>
        <fullName evidence="5">Type 1 glutamine amidotransferase domain-containing protein</fullName>
    </submittedName>
</protein>
<dbReference type="InterPro" id="IPR002818">
    <property type="entry name" value="DJ-1/PfpI"/>
</dbReference>
<evidence type="ECO:0000256" key="3">
    <source>
        <dbReference type="ARBA" id="ARBA00038493"/>
    </source>
</evidence>
<keyword evidence="1" id="KW-0346">Stress response</keyword>
<dbReference type="RefSeq" id="WP_166106106.1">
    <property type="nucleotide sequence ID" value="NZ_JAADJT010000008.1"/>
</dbReference>
<dbReference type="Gene3D" id="3.40.50.880">
    <property type="match status" value="1"/>
</dbReference>
<evidence type="ECO:0000313" key="6">
    <source>
        <dbReference type="Proteomes" id="UP000666369"/>
    </source>
</evidence>